<dbReference type="Proteomes" id="UP000292859">
    <property type="component" value="Unassembled WGS sequence"/>
</dbReference>
<reference evidence="3 5" key="3">
    <citation type="submission" date="2019-02" db="EMBL/GenBank/DDBJ databases">
        <authorList>
            <person name="Zhang G."/>
        </authorList>
    </citation>
    <scope>NUCLEOTIDE SEQUENCE [LARGE SCALE GENOMIC DNA]</scope>
    <source>
        <strain evidence="3 5">CMB17</strain>
    </source>
</reference>
<name>A0A238W307_9RHOB</name>
<keyword evidence="1" id="KW-0812">Transmembrane</keyword>
<evidence type="ECO:0000256" key="1">
    <source>
        <dbReference type="SAM" id="Phobius"/>
    </source>
</evidence>
<feature type="transmembrane region" description="Helical" evidence="1">
    <location>
        <begin position="34"/>
        <end position="55"/>
    </location>
</feature>
<evidence type="ECO:0000313" key="5">
    <source>
        <dbReference type="Proteomes" id="UP000292859"/>
    </source>
</evidence>
<dbReference type="AlphaFoldDB" id="A0A238W307"/>
<organism evidence="2 4">
    <name type="scientific">Paracoccus sediminis</name>
    <dbReference type="NCBI Taxonomy" id="1214787"/>
    <lineage>
        <taxon>Bacteria</taxon>
        <taxon>Pseudomonadati</taxon>
        <taxon>Pseudomonadota</taxon>
        <taxon>Alphaproteobacteria</taxon>
        <taxon>Rhodobacterales</taxon>
        <taxon>Paracoccaceae</taxon>
        <taxon>Paracoccus</taxon>
    </lineage>
</organism>
<evidence type="ECO:0000313" key="4">
    <source>
        <dbReference type="Proteomes" id="UP000198409"/>
    </source>
</evidence>
<reference evidence="2" key="1">
    <citation type="submission" date="2017-06" db="EMBL/GenBank/DDBJ databases">
        <authorList>
            <person name="Kim H.J."/>
            <person name="Triplett B.A."/>
        </authorList>
    </citation>
    <scope>NUCLEOTIDE SEQUENCE [LARGE SCALE GENOMIC DNA]</scope>
    <source>
        <strain evidence="2">DSM 26170</strain>
    </source>
</reference>
<keyword evidence="1" id="KW-0472">Membrane</keyword>
<reference evidence="4" key="2">
    <citation type="submission" date="2017-06" db="EMBL/GenBank/DDBJ databases">
        <authorList>
            <person name="Varghese N."/>
            <person name="Submissions S."/>
        </authorList>
    </citation>
    <scope>NUCLEOTIDE SEQUENCE [LARGE SCALE GENOMIC DNA]</scope>
    <source>
        <strain evidence="4">DSM 26170</strain>
    </source>
</reference>
<dbReference type="RefSeq" id="WP_131023323.1">
    <property type="nucleotide sequence ID" value="NZ_FZNM01000003.1"/>
</dbReference>
<accession>A0A238W307</accession>
<proteinExistence type="predicted"/>
<dbReference type="EMBL" id="FZNM01000003">
    <property type="protein sequence ID" value="SNR40533.1"/>
    <property type="molecule type" value="Genomic_DNA"/>
</dbReference>
<dbReference type="Proteomes" id="UP000198409">
    <property type="component" value="Unassembled WGS sequence"/>
</dbReference>
<evidence type="ECO:0000313" key="3">
    <source>
        <dbReference type="EMBL" id="TBN51502.1"/>
    </source>
</evidence>
<keyword evidence="5" id="KW-1185">Reference proteome</keyword>
<evidence type="ECO:0000313" key="2">
    <source>
        <dbReference type="EMBL" id="SNR40533.1"/>
    </source>
</evidence>
<dbReference type="EMBL" id="SIRL01000003">
    <property type="protein sequence ID" value="TBN51502.1"/>
    <property type="molecule type" value="Genomic_DNA"/>
</dbReference>
<gene>
    <name evidence="3" type="ORF">EYF88_06855</name>
    <name evidence="2" type="ORF">SAMN06265378_103283</name>
</gene>
<keyword evidence="1" id="KW-1133">Transmembrane helix</keyword>
<sequence>MPEFLEISEKELLERIVTLENFISHQETKKTNRLTAFASALALAISIMSGGLGLYNAFFIAPEIKIQADAISLSSKIDQHREDLAKLNSLPMDATPAQRSVAEEEVTFGQAAIMGSVKISSSEVLSALAGTDLVMLAWIAMMTEEEDISQSLANLAINRAATYGDRMTAKATLAQSILFFDPPRGEETFYNLFREITESESRLRGRAFLGAANQMIQVISGKRDCTGLSRNWKIMEENYIPLLPESAMLADYIEKNVNETLGNLNC</sequence>
<protein>
    <submittedName>
        <fullName evidence="2">Uncharacterized protein</fullName>
    </submittedName>
</protein>